<dbReference type="AlphaFoldDB" id="A0A1M4X570"/>
<dbReference type="Pfam" id="PF01963">
    <property type="entry name" value="TraB_PrgY_gumN"/>
    <property type="match status" value="1"/>
</dbReference>
<dbReference type="RefSeq" id="WP_072956335.1">
    <property type="nucleotide sequence ID" value="NZ_FQUH01000003.1"/>
</dbReference>
<reference evidence="2" key="1">
    <citation type="submission" date="2016-11" db="EMBL/GenBank/DDBJ databases">
        <authorList>
            <person name="Varghese N."/>
            <person name="Submissions S."/>
        </authorList>
    </citation>
    <scope>NUCLEOTIDE SEQUENCE [LARGE SCALE GENOMIC DNA]</scope>
    <source>
        <strain evidence="2">DSM 21264</strain>
    </source>
</reference>
<sequence>MQLTRLLSVGAIILSFYTNAEPLYWLASKNQTQLMLLGSIHVGHPDMYPLPKPVMDFLRDSDGLIVEADIRQANKLQYPPVKWTSQQVLSASELEKLDRIAEELNLNVQRLKTSPPWQTAIGLQMQAINRLGYRADLGVDQYMIQKAESASIPIIGLESLQSQIDLLAGMKQNGKALLTTTLQDWGDDSHETECLVTGWHLGDPEQLKQLIDHHDMSQEMSEQLEVKRNHRWLKQLTTAPILTEHPSKYLVVVGALHLIGHENLIQLLTKQGFTVTRQNTIEKGTNLMDQCR</sequence>
<name>A0A1M4X570_VIBGA</name>
<dbReference type="EMBL" id="FQUH01000003">
    <property type="protein sequence ID" value="SHE88575.1"/>
    <property type="molecule type" value="Genomic_DNA"/>
</dbReference>
<evidence type="ECO:0000313" key="2">
    <source>
        <dbReference type="Proteomes" id="UP000184159"/>
    </source>
</evidence>
<evidence type="ECO:0008006" key="3">
    <source>
        <dbReference type="Google" id="ProtNLM"/>
    </source>
</evidence>
<accession>A0A1M4X570</accession>
<dbReference type="Proteomes" id="UP000184159">
    <property type="component" value="Unassembled WGS sequence"/>
</dbReference>
<proteinExistence type="predicted"/>
<dbReference type="PANTHER" id="PTHR40590">
    <property type="entry name" value="CYTOPLASMIC PROTEIN-RELATED"/>
    <property type="match status" value="1"/>
</dbReference>
<gene>
    <name evidence="1" type="ORF">SAMN02745781_01018</name>
</gene>
<organism evidence="1 2">
    <name type="scientific">Vibrio gazogenes DSM 21264 = NBRC 103151</name>
    <dbReference type="NCBI Taxonomy" id="1123492"/>
    <lineage>
        <taxon>Bacteria</taxon>
        <taxon>Pseudomonadati</taxon>
        <taxon>Pseudomonadota</taxon>
        <taxon>Gammaproteobacteria</taxon>
        <taxon>Vibrionales</taxon>
        <taxon>Vibrionaceae</taxon>
        <taxon>Vibrio</taxon>
    </lineage>
</organism>
<dbReference type="CDD" id="cd14789">
    <property type="entry name" value="Tiki"/>
    <property type="match status" value="1"/>
</dbReference>
<dbReference type="InterPro" id="IPR047111">
    <property type="entry name" value="YbaP-like"/>
</dbReference>
<dbReference type="PANTHER" id="PTHR40590:SF1">
    <property type="entry name" value="CYTOPLASMIC PROTEIN"/>
    <property type="match status" value="1"/>
</dbReference>
<evidence type="ECO:0000313" key="1">
    <source>
        <dbReference type="EMBL" id="SHE88575.1"/>
    </source>
</evidence>
<dbReference type="InterPro" id="IPR002816">
    <property type="entry name" value="TraB/PrgY/GumN_fam"/>
</dbReference>
<keyword evidence="2" id="KW-1185">Reference proteome</keyword>
<protein>
    <recommendedName>
        <fullName evidence="3">TraB family protein</fullName>
    </recommendedName>
</protein>